<protein>
    <submittedName>
        <fullName evidence="3">Uncharacterized protein</fullName>
    </submittedName>
</protein>
<accession>A0A069QR99</accession>
<dbReference type="HOGENOM" id="CLU_260575_0_0_10"/>
<keyword evidence="4" id="KW-1185">Reference proteome</keyword>
<feature type="coiled-coil region" evidence="1">
    <location>
        <begin position="637"/>
        <end position="695"/>
    </location>
</feature>
<feature type="coiled-coil region" evidence="1">
    <location>
        <begin position="135"/>
        <end position="179"/>
    </location>
</feature>
<dbReference type="Proteomes" id="UP000027442">
    <property type="component" value="Unassembled WGS sequence"/>
</dbReference>
<keyword evidence="1" id="KW-0175">Coiled coil</keyword>
<name>A0A069QR99_HOYLO</name>
<feature type="region of interest" description="Disordered" evidence="2">
    <location>
        <begin position="565"/>
        <end position="584"/>
    </location>
</feature>
<comment type="caution">
    <text evidence="3">The sequence shown here is derived from an EMBL/GenBank/DDBJ whole genome shotgun (WGS) entry which is preliminary data.</text>
</comment>
<feature type="coiled-coil region" evidence="1">
    <location>
        <begin position="1111"/>
        <end position="1203"/>
    </location>
</feature>
<sequence>MNNNTDGTLYIGTAIDMSGAEAGAKRLAEIAEEMGQEVGEQAKRMHDLLTDIPTVNIDVVSNAASTLDTIQQGFDEVDRVVDANKSAIRELEEEYKRLGTAANKAAQKGDAKQMQGYRQERDAIRQVIETRKKVIAEAEKTADSLAKVEQRMRAEAEQAQKAASQHVSLRGQIRALREEMATLVANGIDQQSEAYKRLVSELGRLTDIQGDIQAQGKVLANDEQHIAGLIQGLGGLSGAFSAAQGAVGLFAGENEELNKIMLKVQSLMAITMGLQQVQQTLNKDSAFSLVTLNGLKQWWNKLTAEGTVAQVAETAATEANTAAAAQNAAANTADAASKEAVSTASGQSAASQTADTANKAVNTVAAGANAKANITLAGTFRTLGLAIKSIPVWGWIAAAVAAIATAVGVLATKSASAKRKATEAYDEAIKKQEEFNKAVAEKVADQITIYNKLSREYKALGGNLSAQKKFIKDNQDAFHGLGVQIGNVNDANNYLIAKSKDVVAALMAQARAAAAFDMAKQKQKELIELQNNPIKPREVSRKTIGYSSGSITGVNTYLTNKTDEQYKKDKERARKEAEKERKDAITAKQKELADLIKIQDESNKAYSDSMKKTNVKAYNGNGGKSGKDDKFDKEKSLAQIKAANDEWVAAVEKYERDATDKVNEHALNVREDGLEKELEQIKADTAKKKQAWEDQLRQLAEVRMKSMKELYMARKGATESGWAKSETGKKTAEDHMKDLLEDKKINAEYYRVQNNIVEQGERQLAEVRQKHADAMVEQYGTTAQKLEKLQREWEKKMADVPPEYAKNASKQMKEALAKLASEDFKQSINWEGVFGDLSKQSISALAHTRDKVQAYFEQNKGSMSGTEIKDFQEALRKMEDEIANRNPFTALHKSLDDIGRSKVEFTNAMSEWKTAQDELTASQQEYNEALFNRTIIQQQVDDGKLLAFGKEMVEANERLVAAENNRANAQERVLSAERRTVNARNGITNAYRMFASNLRNVGNVVNKVGAQAKNLASVFSADVSASIAKALDFTNEVFDATSSVIHSIGDVGKGVASGVEKAVSAAATGATTAAATGATAISTIEKASVILAVISAALQVATAIANLFNNDDSKEKEIGRLQERIDQLQWELDNAEAVRLQKNTGDAIERLKQAYQEATVEVNNMYGAISRGHGVSGLVNMLVERARRDVIAYQKTVEKLTDTYVQLDYTANKALGTKSFEEAKDRVKNLVNQQVLIKRQIDEEKSKKSSDDGKISEWERKIKELSNQAVEVINQLLEAIIGHTAEDLAKELGNAFFDAVEQGKDAMDAWHAKVKDIIADIVKRMAIKEALEKPLGDLFNKYKKVWFDDKGNFKNGSNAVMNSMNDFSRDLDNLGNTFNNFWQSLPPSIKGTMENIADREGTSKGIATASQESVDENNARLTTIQGHTFTLVQGLAELNNTSNLILAHVTGIERNTDAANAKLERMDARMKSMDDSLDDIATRGIKIKT</sequence>
<evidence type="ECO:0000256" key="1">
    <source>
        <dbReference type="SAM" id="Coils"/>
    </source>
</evidence>
<organism evidence="3 4">
    <name type="scientific">Hoylesella loescheii DSM 19665 = JCM 12249 = ATCC 15930</name>
    <dbReference type="NCBI Taxonomy" id="1122985"/>
    <lineage>
        <taxon>Bacteria</taxon>
        <taxon>Pseudomonadati</taxon>
        <taxon>Bacteroidota</taxon>
        <taxon>Bacteroidia</taxon>
        <taxon>Bacteroidales</taxon>
        <taxon>Prevotellaceae</taxon>
        <taxon>Hoylesella</taxon>
    </lineage>
</organism>
<evidence type="ECO:0000313" key="4">
    <source>
        <dbReference type="Proteomes" id="UP000027442"/>
    </source>
</evidence>
<evidence type="ECO:0000256" key="2">
    <source>
        <dbReference type="SAM" id="MobiDB-lite"/>
    </source>
</evidence>
<reference evidence="3 4" key="1">
    <citation type="submission" date="2013-08" db="EMBL/GenBank/DDBJ databases">
        <authorList>
            <person name="Weinstock G."/>
            <person name="Sodergren E."/>
            <person name="Wylie T."/>
            <person name="Fulton L."/>
            <person name="Fulton R."/>
            <person name="Fronick C."/>
            <person name="O'Laughlin M."/>
            <person name="Godfrey J."/>
            <person name="Miner T."/>
            <person name="Herter B."/>
            <person name="Appelbaum E."/>
            <person name="Cordes M."/>
            <person name="Lek S."/>
            <person name="Wollam A."/>
            <person name="Pepin K.H."/>
            <person name="Palsikar V.B."/>
            <person name="Mitreva M."/>
            <person name="Wilson R.K."/>
        </authorList>
    </citation>
    <scope>NUCLEOTIDE SEQUENCE [LARGE SCALE GENOMIC DNA]</scope>
    <source>
        <strain evidence="3 4">ATCC 15930</strain>
    </source>
</reference>
<dbReference type="eggNOG" id="COG1196">
    <property type="taxonomic scope" value="Bacteria"/>
</dbReference>
<feature type="coiled-coil region" evidence="1">
    <location>
        <begin position="952"/>
        <end position="979"/>
    </location>
</feature>
<dbReference type="PATRIC" id="fig|1122985.7.peg.1616"/>
<feature type="coiled-coil region" evidence="1">
    <location>
        <begin position="757"/>
        <end position="792"/>
    </location>
</feature>
<feature type="coiled-coil region" evidence="1">
    <location>
        <begin position="74"/>
        <end position="108"/>
    </location>
</feature>
<evidence type="ECO:0000313" key="3">
    <source>
        <dbReference type="EMBL" id="KDR52371.1"/>
    </source>
</evidence>
<gene>
    <name evidence="3" type="ORF">HMPREF1991_01554</name>
</gene>
<dbReference type="RefSeq" id="WP_018967352.1">
    <property type="nucleotide sequence ID" value="NZ_KB899214.1"/>
</dbReference>
<proteinExistence type="predicted"/>
<dbReference type="EMBL" id="JNGW01000066">
    <property type="protein sequence ID" value="KDR52371.1"/>
    <property type="molecule type" value="Genomic_DNA"/>
</dbReference>